<dbReference type="KEGG" id="hhg:XM38_044750"/>
<proteinExistence type="predicted"/>
<dbReference type="EMBL" id="CP021983">
    <property type="protein sequence ID" value="ASC73508.1"/>
    <property type="molecule type" value="Genomic_DNA"/>
</dbReference>
<evidence type="ECO:0000256" key="1">
    <source>
        <dbReference type="SAM" id="Phobius"/>
    </source>
</evidence>
<dbReference type="STRING" id="1641165.XM38_26525"/>
<keyword evidence="1" id="KW-0812">Transmembrane</keyword>
<feature type="transmembrane region" description="Helical" evidence="1">
    <location>
        <begin position="46"/>
        <end position="70"/>
    </location>
</feature>
<protein>
    <submittedName>
        <fullName evidence="2">Uncharacterized protein</fullName>
    </submittedName>
</protein>
<evidence type="ECO:0000313" key="2">
    <source>
        <dbReference type="EMBL" id="ASC73508.1"/>
    </source>
</evidence>
<evidence type="ECO:0000313" key="3">
    <source>
        <dbReference type="Proteomes" id="UP000191901"/>
    </source>
</evidence>
<sequence>MPSDSSQSSESREHPLAMAARNFLIGVFLSGVPILAYLWLSVDMTYGSWAAVGTGRLVGAIAIPLLFGLLSASFGQRVIRLLTQMLESVNLPF</sequence>
<organism evidence="2 3">
    <name type="scientific">Halomicronema hongdechloris C2206</name>
    <dbReference type="NCBI Taxonomy" id="1641165"/>
    <lineage>
        <taxon>Bacteria</taxon>
        <taxon>Bacillati</taxon>
        <taxon>Cyanobacteriota</taxon>
        <taxon>Cyanophyceae</taxon>
        <taxon>Nodosilineales</taxon>
        <taxon>Nodosilineaceae</taxon>
        <taxon>Halomicronema</taxon>
    </lineage>
</organism>
<feature type="transmembrane region" description="Helical" evidence="1">
    <location>
        <begin position="21"/>
        <end position="40"/>
    </location>
</feature>
<accession>A0A1Z3HT71</accession>
<keyword evidence="3" id="KW-1185">Reference proteome</keyword>
<keyword evidence="1" id="KW-0472">Membrane</keyword>
<reference evidence="2 3" key="1">
    <citation type="journal article" date="2016" name="Biochim. Biophys. Acta">
        <title>Characterization of red-shifted phycobilisomes isolated from the chlorophyll f-containing cyanobacterium Halomicronema hongdechloris.</title>
        <authorList>
            <person name="Li Y."/>
            <person name="Lin Y."/>
            <person name="Garvey C.J."/>
            <person name="Birch D."/>
            <person name="Corkery R.W."/>
            <person name="Loughlin P.C."/>
            <person name="Scheer H."/>
            <person name="Willows R.D."/>
            <person name="Chen M."/>
        </authorList>
    </citation>
    <scope>NUCLEOTIDE SEQUENCE [LARGE SCALE GENOMIC DNA]</scope>
    <source>
        <strain evidence="2 3">C2206</strain>
    </source>
</reference>
<dbReference type="AlphaFoldDB" id="A0A1Z3HT71"/>
<gene>
    <name evidence="2" type="ORF">XM38_044750</name>
</gene>
<dbReference type="RefSeq" id="WP_187329499.1">
    <property type="nucleotide sequence ID" value="NZ_CP021983.2"/>
</dbReference>
<dbReference type="Proteomes" id="UP000191901">
    <property type="component" value="Chromosome"/>
</dbReference>
<keyword evidence="1" id="KW-1133">Transmembrane helix</keyword>
<name>A0A1Z3HT71_9CYAN</name>